<organism evidence="13 14">
    <name type="scientific">Kibdelosporangium lantanae</name>
    <dbReference type="NCBI Taxonomy" id="1497396"/>
    <lineage>
        <taxon>Bacteria</taxon>
        <taxon>Bacillati</taxon>
        <taxon>Actinomycetota</taxon>
        <taxon>Actinomycetes</taxon>
        <taxon>Pseudonocardiales</taxon>
        <taxon>Pseudonocardiaceae</taxon>
        <taxon>Kibdelosporangium</taxon>
    </lineage>
</organism>
<name>A0ABW3MIW8_9PSEU</name>
<accession>A0ABW3MIW8</accession>
<proteinExistence type="predicted"/>
<keyword evidence="14" id="KW-1185">Reference proteome</keyword>
<feature type="transmembrane region" description="Helical" evidence="11">
    <location>
        <begin position="59"/>
        <end position="76"/>
    </location>
</feature>
<feature type="non-terminal residue" evidence="13">
    <location>
        <position position="84"/>
    </location>
</feature>
<keyword evidence="6" id="KW-0418">Kinase</keyword>
<evidence type="ECO:0000256" key="6">
    <source>
        <dbReference type="ARBA" id="ARBA00022777"/>
    </source>
</evidence>
<keyword evidence="5" id="KW-0547">Nucleotide-binding</keyword>
<keyword evidence="3" id="KW-0808">Transferase</keyword>
<evidence type="ECO:0000256" key="8">
    <source>
        <dbReference type="ARBA" id="ARBA00022989"/>
    </source>
</evidence>
<evidence type="ECO:0000256" key="10">
    <source>
        <dbReference type="ARBA" id="ARBA00023136"/>
    </source>
</evidence>
<gene>
    <name evidence="13" type="ORF">ACFQ1S_35845</name>
</gene>
<keyword evidence="10 11" id="KW-0472">Membrane</keyword>
<keyword evidence="8 11" id="KW-1133">Transmembrane helix</keyword>
<evidence type="ECO:0000256" key="11">
    <source>
        <dbReference type="SAM" id="Phobius"/>
    </source>
</evidence>
<evidence type="ECO:0000256" key="2">
    <source>
        <dbReference type="ARBA" id="ARBA00022553"/>
    </source>
</evidence>
<keyword evidence="7" id="KW-0067">ATP-binding</keyword>
<comment type="caution">
    <text evidence="13">The sequence shown here is derived from an EMBL/GenBank/DDBJ whole genome shotgun (WGS) entry which is preliminary data.</text>
</comment>
<protein>
    <submittedName>
        <fullName evidence="13">DUF4118 domain-containing protein</fullName>
    </submittedName>
</protein>
<dbReference type="Gene3D" id="1.20.120.620">
    <property type="entry name" value="Backbone structure of the membrane domain of e. Coli histidine kinase receptor kdpd"/>
    <property type="match status" value="1"/>
</dbReference>
<evidence type="ECO:0000313" key="13">
    <source>
        <dbReference type="EMBL" id="MFD1050520.1"/>
    </source>
</evidence>
<dbReference type="Pfam" id="PF13493">
    <property type="entry name" value="DUF4118"/>
    <property type="match status" value="1"/>
</dbReference>
<evidence type="ECO:0000256" key="7">
    <source>
        <dbReference type="ARBA" id="ARBA00022840"/>
    </source>
</evidence>
<keyword evidence="2" id="KW-0597">Phosphoprotein</keyword>
<evidence type="ECO:0000256" key="9">
    <source>
        <dbReference type="ARBA" id="ARBA00023012"/>
    </source>
</evidence>
<sequence>MLAVPGARLHYELRGEGPLVALVGGLGPALFASVFCALLFNYFFVPPIYSLTIQEPENLVTVIIMVVVAVLVAVVVDQAARRAA</sequence>
<evidence type="ECO:0000256" key="4">
    <source>
        <dbReference type="ARBA" id="ARBA00022692"/>
    </source>
</evidence>
<dbReference type="Proteomes" id="UP001597045">
    <property type="component" value="Unassembled WGS sequence"/>
</dbReference>
<comment type="subcellular location">
    <subcellularLocation>
        <location evidence="1">Membrane</location>
        <topology evidence="1">Multi-pass membrane protein</topology>
    </subcellularLocation>
</comment>
<evidence type="ECO:0000313" key="14">
    <source>
        <dbReference type="Proteomes" id="UP001597045"/>
    </source>
</evidence>
<feature type="transmembrane region" description="Helical" evidence="11">
    <location>
        <begin position="20"/>
        <end position="44"/>
    </location>
</feature>
<keyword evidence="4 11" id="KW-0812">Transmembrane</keyword>
<evidence type="ECO:0000256" key="3">
    <source>
        <dbReference type="ARBA" id="ARBA00022679"/>
    </source>
</evidence>
<feature type="domain" description="Sensor protein KdpD transmembrane" evidence="12">
    <location>
        <begin position="19"/>
        <end position="83"/>
    </location>
</feature>
<evidence type="ECO:0000259" key="12">
    <source>
        <dbReference type="Pfam" id="PF13493"/>
    </source>
</evidence>
<reference evidence="14" key="1">
    <citation type="journal article" date="2019" name="Int. J. Syst. Evol. Microbiol.">
        <title>The Global Catalogue of Microorganisms (GCM) 10K type strain sequencing project: providing services to taxonomists for standard genome sequencing and annotation.</title>
        <authorList>
            <consortium name="The Broad Institute Genomics Platform"/>
            <consortium name="The Broad Institute Genome Sequencing Center for Infectious Disease"/>
            <person name="Wu L."/>
            <person name="Ma J."/>
        </authorList>
    </citation>
    <scope>NUCLEOTIDE SEQUENCE [LARGE SCALE GENOMIC DNA]</scope>
    <source>
        <strain evidence="14">JCM 31486</strain>
    </source>
</reference>
<evidence type="ECO:0000256" key="5">
    <source>
        <dbReference type="ARBA" id="ARBA00022741"/>
    </source>
</evidence>
<keyword evidence="9" id="KW-0902">Two-component regulatory system</keyword>
<dbReference type="InterPro" id="IPR038318">
    <property type="entry name" value="KdpD_sf"/>
</dbReference>
<dbReference type="EMBL" id="JBHTIS010002900">
    <property type="protein sequence ID" value="MFD1050520.1"/>
    <property type="molecule type" value="Genomic_DNA"/>
</dbReference>
<dbReference type="InterPro" id="IPR025201">
    <property type="entry name" value="KdpD_TM"/>
</dbReference>
<evidence type="ECO:0000256" key="1">
    <source>
        <dbReference type="ARBA" id="ARBA00004141"/>
    </source>
</evidence>